<dbReference type="PANTHER" id="PTHR46577:SF1">
    <property type="entry name" value="HTH-TYPE TRANSCRIPTIONAL REGULATORY PROTEIN GABR"/>
    <property type="match status" value="1"/>
</dbReference>
<evidence type="ECO:0000313" key="1">
    <source>
        <dbReference type="EMBL" id="GER99682.1"/>
    </source>
</evidence>
<sequence length="369" mass="39459">MKELVRRIADRMVDKVVPHVEAQACGWEGYCKCTGGAIYLYYCDRAGGREAGGRVQAAEKQAVGKQAAGVQAAGVQVAGKRVAGKRVVIGLEDPAPPRMRAVLAAHGIVVPLAVHEEGARPEPIPGDCDIVVLMPERNDPLGVRMSSERRQRIADWAAQRGRLVVEPAADGVFNVGGSPLPSLMAIGDAGSTVMIGTFTEVLTPAAQLAYLVVPRRLAEVLADRVSSGREQPSAVCQRAIAELLSSGSVARRLARLPSLYQPKRLLVRAALGGFAEVGLVGTDSGSSATLLLPADVRAAEIVRSLRHAELIATDLTAYCHPNGHHRNGVVLGYGHLDDMTLRRATRLITHTLNDHGLARRNLRYRRTVA</sequence>
<dbReference type="EMBL" id="BLAD01000041">
    <property type="protein sequence ID" value="GER99682.1"/>
    <property type="molecule type" value="Genomic_DNA"/>
</dbReference>
<evidence type="ECO:0008006" key="3">
    <source>
        <dbReference type="Google" id="ProtNLM"/>
    </source>
</evidence>
<dbReference type="SUPFAM" id="SSF53383">
    <property type="entry name" value="PLP-dependent transferases"/>
    <property type="match status" value="1"/>
</dbReference>
<proteinExistence type="predicted"/>
<dbReference type="OrthoDB" id="3496182at2"/>
<dbReference type="Proteomes" id="UP000334990">
    <property type="component" value="Unassembled WGS sequence"/>
</dbReference>
<reference evidence="1 2" key="1">
    <citation type="submission" date="2019-10" db="EMBL/GenBank/DDBJ databases">
        <title>Whole genome shotgun sequence of Acrocarpospora corrugata NBRC 13972.</title>
        <authorList>
            <person name="Ichikawa N."/>
            <person name="Kimura A."/>
            <person name="Kitahashi Y."/>
            <person name="Komaki H."/>
            <person name="Oguchi A."/>
        </authorList>
    </citation>
    <scope>NUCLEOTIDE SEQUENCE [LARGE SCALE GENOMIC DNA]</scope>
    <source>
        <strain evidence="1 2">NBRC 13972</strain>
    </source>
</reference>
<evidence type="ECO:0000313" key="2">
    <source>
        <dbReference type="Proteomes" id="UP000334990"/>
    </source>
</evidence>
<dbReference type="PANTHER" id="PTHR46577">
    <property type="entry name" value="HTH-TYPE TRANSCRIPTIONAL REGULATORY PROTEIN GABR"/>
    <property type="match status" value="1"/>
</dbReference>
<organism evidence="1 2">
    <name type="scientific">Acrocarpospora corrugata</name>
    <dbReference type="NCBI Taxonomy" id="35763"/>
    <lineage>
        <taxon>Bacteria</taxon>
        <taxon>Bacillati</taxon>
        <taxon>Actinomycetota</taxon>
        <taxon>Actinomycetes</taxon>
        <taxon>Streptosporangiales</taxon>
        <taxon>Streptosporangiaceae</taxon>
        <taxon>Acrocarpospora</taxon>
    </lineage>
</organism>
<dbReference type="Gene3D" id="3.40.640.10">
    <property type="entry name" value="Type I PLP-dependent aspartate aminotransferase-like (Major domain)"/>
    <property type="match status" value="1"/>
</dbReference>
<keyword evidence="2" id="KW-1185">Reference proteome</keyword>
<dbReference type="InterPro" id="IPR015421">
    <property type="entry name" value="PyrdxlP-dep_Trfase_major"/>
</dbReference>
<gene>
    <name evidence="1" type="ORF">Acor_17460</name>
</gene>
<name>A0A5M3VX78_9ACTN</name>
<dbReference type="InterPro" id="IPR051446">
    <property type="entry name" value="HTH_trans_reg/aminotransferase"/>
</dbReference>
<accession>A0A5M3VX78</accession>
<dbReference type="AlphaFoldDB" id="A0A5M3VX78"/>
<comment type="caution">
    <text evidence="1">The sequence shown here is derived from an EMBL/GenBank/DDBJ whole genome shotgun (WGS) entry which is preliminary data.</text>
</comment>
<dbReference type="RefSeq" id="WP_155336068.1">
    <property type="nucleotide sequence ID" value="NZ_BAAABN010000020.1"/>
</dbReference>
<dbReference type="InterPro" id="IPR015424">
    <property type="entry name" value="PyrdxlP-dep_Trfase"/>
</dbReference>
<protein>
    <recommendedName>
        <fullName evidence="3">Aminotransferase class I/classII domain-containing protein</fullName>
    </recommendedName>
</protein>